<dbReference type="AlphaFoldDB" id="A0A0J7BCI5"/>
<name>A0A0J7BCI5_COCIT</name>
<evidence type="ECO:0000313" key="1">
    <source>
        <dbReference type="EMBL" id="KMP07802.1"/>
    </source>
</evidence>
<accession>A0A0J7BCI5</accession>
<dbReference type="EMBL" id="DS028097">
    <property type="protein sequence ID" value="KMP07802.1"/>
    <property type="molecule type" value="Genomic_DNA"/>
</dbReference>
<protein>
    <submittedName>
        <fullName evidence="1">Uncharacterized protein</fullName>
    </submittedName>
</protein>
<organism evidence="1 2">
    <name type="scientific">Coccidioides immitis RMSCC 2394</name>
    <dbReference type="NCBI Taxonomy" id="404692"/>
    <lineage>
        <taxon>Eukaryota</taxon>
        <taxon>Fungi</taxon>
        <taxon>Dikarya</taxon>
        <taxon>Ascomycota</taxon>
        <taxon>Pezizomycotina</taxon>
        <taxon>Eurotiomycetes</taxon>
        <taxon>Eurotiomycetidae</taxon>
        <taxon>Onygenales</taxon>
        <taxon>Onygenaceae</taxon>
        <taxon>Coccidioides</taxon>
    </lineage>
</organism>
<gene>
    <name evidence="1" type="ORF">CIRG_07484</name>
</gene>
<proteinExistence type="predicted"/>
<evidence type="ECO:0000313" key="2">
    <source>
        <dbReference type="Proteomes" id="UP000054565"/>
    </source>
</evidence>
<sequence length="137" mass="15088">MTAHQDLKAKGIAQGGLLFCGDKQGRGSYSGFINNHRFDDTNLPLSFAGALTRRLGCGLLNVLAPGGEESRCQYDGERALLQESRSVDTTNWTFSSVLAQGTLHSAELRHTKNNPDSRDQAYLGFHHQPLCIQVQRE</sequence>
<dbReference type="Proteomes" id="UP000054565">
    <property type="component" value="Unassembled WGS sequence"/>
</dbReference>
<reference evidence="2" key="1">
    <citation type="journal article" date="2010" name="Genome Res.">
        <title>Population genomic sequencing of Coccidioides fungi reveals recent hybridization and transposon control.</title>
        <authorList>
            <person name="Neafsey D.E."/>
            <person name="Barker B.M."/>
            <person name="Sharpton T.J."/>
            <person name="Stajich J.E."/>
            <person name="Park D.J."/>
            <person name="Whiston E."/>
            <person name="Hung C.-Y."/>
            <person name="McMahan C."/>
            <person name="White J."/>
            <person name="Sykes S."/>
            <person name="Heiman D."/>
            <person name="Young S."/>
            <person name="Zeng Q."/>
            <person name="Abouelleil A."/>
            <person name="Aftuck L."/>
            <person name="Bessette D."/>
            <person name="Brown A."/>
            <person name="FitzGerald M."/>
            <person name="Lui A."/>
            <person name="Macdonald J.P."/>
            <person name="Priest M."/>
            <person name="Orbach M.J."/>
            <person name="Galgiani J.N."/>
            <person name="Kirkland T.N."/>
            <person name="Cole G.T."/>
            <person name="Birren B.W."/>
            <person name="Henn M.R."/>
            <person name="Taylor J.W."/>
            <person name="Rounsley S.D."/>
        </authorList>
    </citation>
    <scope>NUCLEOTIDE SEQUENCE [LARGE SCALE GENOMIC DNA]</scope>
    <source>
        <strain evidence="2">RMSCC 2394</strain>
    </source>
</reference>